<dbReference type="Proteomes" id="UP000236752">
    <property type="component" value="Unassembled WGS sequence"/>
</dbReference>
<evidence type="ECO:0000313" key="2">
    <source>
        <dbReference type="Proteomes" id="UP000236752"/>
    </source>
</evidence>
<proteinExistence type="predicted"/>
<keyword evidence="1" id="KW-0808">Transferase</keyword>
<dbReference type="OrthoDB" id="981508at2"/>
<keyword evidence="2" id="KW-1185">Reference proteome</keyword>
<dbReference type="EMBL" id="FNUZ01000007">
    <property type="protein sequence ID" value="SEG60374.1"/>
    <property type="molecule type" value="Genomic_DNA"/>
</dbReference>
<dbReference type="InterPro" id="IPR027417">
    <property type="entry name" value="P-loop_NTPase"/>
</dbReference>
<accession>A0A1H6BIB0</accession>
<sequence length="306" mass="34918">MIQMPIAKEFANSVTFPDTARMFYCIGAQKAGTTWLYQYLSRSTDVHFPPAKEVHYFDIETGQNTLSYDIRLKALRQIVETLEAQGNSPKQETLDRLENLVSLLSIHGGQTATDHARYIRYLCKGYAGQKVIADITPAYAILPKRKFSEMAEIGNAKFLFIMRDPVARMWSQIRMGVSARLGPDVTQSELQLACITHAETLIASGRMARVERADYLSTLSRLEHAVPDDHWRTIFYENLFNPKSLDNICRFLNIKPVQAPLSDHVNRGKPVKLPTDLREKMRSVFASQYDGIRKRYGSEVPAEWRV</sequence>
<dbReference type="AlphaFoldDB" id="A0A1H6BIB0"/>
<organism evidence="1 2">
    <name type="scientific">Thalassococcus halodurans</name>
    <dbReference type="NCBI Taxonomy" id="373675"/>
    <lineage>
        <taxon>Bacteria</taxon>
        <taxon>Pseudomonadati</taxon>
        <taxon>Pseudomonadota</taxon>
        <taxon>Alphaproteobacteria</taxon>
        <taxon>Rhodobacterales</taxon>
        <taxon>Roseobacteraceae</taxon>
        <taxon>Thalassococcus</taxon>
    </lineage>
</organism>
<evidence type="ECO:0000313" key="1">
    <source>
        <dbReference type="EMBL" id="SEG60374.1"/>
    </source>
</evidence>
<dbReference type="SUPFAM" id="SSF52540">
    <property type="entry name" value="P-loop containing nucleoside triphosphate hydrolases"/>
    <property type="match status" value="1"/>
</dbReference>
<dbReference type="Pfam" id="PF13469">
    <property type="entry name" value="Sulfotransfer_3"/>
    <property type="match status" value="1"/>
</dbReference>
<dbReference type="GO" id="GO:0016740">
    <property type="term" value="F:transferase activity"/>
    <property type="evidence" value="ECO:0007669"/>
    <property type="project" value="UniProtKB-KW"/>
</dbReference>
<reference evidence="1 2" key="1">
    <citation type="submission" date="2016-10" db="EMBL/GenBank/DDBJ databases">
        <authorList>
            <person name="de Groot N.N."/>
        </authorList>
    </citation>
    <scope>NUCLEOTIDE SEQUENCE [LARGE SCALE GENOMIC DNA]</scope>
    <source>
        <strain evidence="1 2">DSM 26915</strain>
    </source>
</reference>
<dbReference type="Gene3D" id="3.40.50.300">
    <property type="entry name" value="P-loop containing nucleotide triphosphate hydrolases"/>
    <property type="match status" value="1"/>
</dbReference>
<dbReference type="RefSeq" id="WP_103911702.1">
    <property type="nucleotide sequence ID" value="NZ_FNUZ01000007.1"/>
</dbReference>
<name>A0A1H6BIB0_9RHOB</name>
<protein>
    <submittedName>
        <fullName evidence="1">Sulfotransferase family protein</fullName>
    </submittedName>
</protein>
<gene>
    <name evidence="1" type="ORF">SAMN04488045_3566</name>
</gene>